<name>A0ACB9MQG7_9MYRT</name>
<sequence>MHRLRRFVPLSSGNAQFLPFRAFASLLPNPVPRNATPGTAATRVENPRADDIEKVVTFFSKNPQSRLGPSLPASLDRLSITVTPELTLEVLKRLGNAGSLAVSFFRWSEKRPGFRHSTEMYQALIDSLGKIKQFRLIWDLVDEMKRKGLLTKETFVLISRRYARARKVKEAIGAFDRMEKEYCFGYELSDFNRLIDVLCKSRNVLRAQEVMDGMKKKKKKRLEFDIRTYTIMLEGWSEEKNMLRLMEVYREMKAEGFKPDVVVYGILINAHCRVQKCDEALQIFNEMTKKGCVPSAHVYCSLITGLGSAKRLEEAIHFFGMYHASGLKPEAPTYNALVGAYSWSTRMKDAYKVLDEMRELGIGPNARTYDIILHHLVKAGNTKEAFSVYQKMSVEPTVSTYEIVVRMFCSEDRTDMAIRIWDQMKSKGVLPGMHMFSTLITSLCHEDKLADACKYFREMLDMGIRPPAPLFSKLKQCLIDDGRKSDVISLSQQIEKLRKTPLVAV</sequence>
<reference evidence="2" key="1">
    <citation type="journal article" date="2023" name="Front. Plant Sci.">
        <title>Chromosomal-level genome assembly of Melastoma candidum provides insights into trichome evolution.</title>
        <authorList>
            <person name="Zhong Y."/>
            <person name="Wu W."/>
            <person name="Sun C."/>
            <person name="Zou P."/>
            <person name="Liu Y."/>
            <person name="Dai S."/>
            <person name="Zhou R."/>
        </authorList>
    </citation>
    <scope>NUCLEOTIDE SEQUENCE [LARGE SCALE GENOMIC DNA]</scope>
</reference>
<organism evidence="1 2">
    <name type="scientific">Melastoma candidum</name>
    <dbReference type="NCBI Taxonomy" id="119954"/>
    <lineage>
        <taxon>Eukaryota</taxon>
        <taxon>Viridiplantae</taxon>
        <taxon>Streptophyta</taxon>
        <taxon>Embryophyta</taxon>
        <taxon>Tracheophyta</taxon>
        <taxon>Spermatophyta</taxon>
        <taxon>Magnoliopsida</taxon>
        <taxon>eudicotyledons</taxon>
        <taxon>Gunneridae</taxon>
        <taxon>Pentapetalae</taxon>
        <taxon>rosids</taxon>
        <taxon>malvids</taxon>
        <taxon>Myrtales</taxon>
        <taxon>Melastomataceae</taxon>
        <taxon>Melastomatoideae</taxon>
        <taxon>Melastomateae</taxon>
        <taxon>Melastoma</taxon>
    </lineage>
</organism>
<protein>
    <submittedName>
        <fullName evidence="1">Uncharacterized protein</fullName>
    </submittedName>
</protein>
<dbReference type="EMBL" id="CM042888">
    <property type="protein sequence ID" value="KAI4326175.1"/>
    <property type="molecule type" value="Genomic_DNA"/>
</dbReference>
<gene>
    <name evidence="1" type="ORF">MLD38_031513</name>
</gene>
<proteinExistence type="predicted"/>
<evidence type="ECO:0000313" key="1">
    <source>
        <dbReference type="EMBL" id="KAI4326175.1"/>
    </source>
</evidence>
<keyword evidence="2" id="KW-1185">Reference proteome</keyword>
<evidence type="ECO:0000313" key="2">
    <source>
        <dbReference type="Proteomes" id="UP001057402"/>
    </source>
</evidence>
<comment type="caution">
    <text evidence="1">The sequence shown here is derived from an EMBL/GenBank/DDBJ whole genome shotgun (WGS) entry which is preliminary data.</text>
</comment>
<dbReference type="Proteomes" id="UP001057402">
    <property type="component" value="Chromosome 9"/>
</dbReference>
<accession>A0ACB9MQG7</accession>